<feature type="domain" description="Sec23/Sec24 trunk" evidence="4">
    <location>
        <begin position="244"/>
        <end position="351"/>
    </location>
</feature>
<evidence type="ECO:0000256" key="1">
    <source>
        <dbReference type="ARBA" id="ARBA00008334"/>
    </source>
</evidence>
<evidence type="ECO:0000313" key="5">
    <source>
        <dbReference type="Proteomes" id="UP000050741"/>
    </source>
</evidence>
<dbReference type="GO" id="GO:0070971">
    <property type="term" value="C:endoplasmic reticulum exit site"/>
    <property type="evidence" value="ECO:0007669"/>
    <property type="project" value="TreeGrafter"/>
</dbReference>
<dbReference type="PANTHER" id="PTHR13803">
    <property type="entry name" value="SEC24-RELATED PROTEIN"/>
    <property type="match status" value="1"/>
</dbReference>
<feature type="compositionally biased region" description="Pro residues" evidence="2">
    <location>
        <begin position="43"/>
        <end position="65"/>
    </location>
</feature>
<dbReference type="Proteomes" id="UP000050741">
    <property type="component" value="Unassembled WGS sequence"/>
</dbReference>
<keyword evidence="5" id="KW-1185">Reference proteome</keyword>
<organism evidence="5 6">
    <name type="scientific">Globodera pallida</name>
    <name type="common">Potato cyst nematode worm</name>
    <name type="synonym">Heterodera pallida</name>
    <dbReference type="NCBI Taxonomy" id="36090"/>
    <lineage>
        <taxon>Eukaryota</taxon>
        <taxon>Metazoa</taxon>
        <taxon>Ecdysozoa</taxon>
        <taxon>Nematoda</taxon>
        <taxon>Chromadorea</taxon>
        <taxon>Rhabditida</taxon>
        <taxon>Tylenchina</taxon>
        <taxon>Tylenchomorpha</taxon>
        <taxon>Tylenchoidea</taxon>
        <taxon>Heteroderidae</taxon>
        <taxon>Heteroderinae</taxon>
        <taxon>Globodera</taxon>
    </lineage>
</organism>
<protein>
    <submittedName>
        <fullName evidence="6">Protein transport protein Sec24-like CEF</fullName>
    </submittedName>
</protein>
<feature type="domain" description="Zinc finger Sec23/Sec24-type" evidence="3">
    <location>
        <begin position="167"/>
        <end position="205"/>
    </location>
</feature>
<reference evidence="5" key="1">
    <citation type="submission" date="2014-05" db="EMBL/GenBank/DDBJ databases">
        <title>The genome and life-stage specific transcriptomes of Globodera pallida elucidate key aspects of plant parasitism by a cyst nematode.</title>
        <authorList>
            <person name="Cotton J.A."/>
            <person name="Lilley C.J."/>
            <person name="Jones L.M."/>
            <person name="Kikuchi T."/>
            <person name="Reid A.J."/>
            <person name="Thorpe P."/>
            <person name="Tsai I.J."/>
            <person name="Beasley H."/>
            <person name="Blok V."/>
            <person name="Cock P.J.A."/>
            <person name="Van den Akker S.E."/>
            <person name="Holroyd N."/>
            <person name="Hunt M."/>
            <person name="Mantelin S."/>
            <person name="Naghra H."/>
            <person name="Pain A."/>
            <person name="Palomares-Rius J.E."/>
            <person name="Zarowiecki M."/>
            <person name="Berriman M."/>
            <person name="Jones J.T."/>
            <person name="Urwin P.E."/>
        </authorList>
    </citation>
    <scope>NUCLEOTIDE SEQUENCE [LARGE SCALE GENOMIC DNA]</scope>
    <source>
        <strain evidence="5">Lindley</strain>
    </source>
</reference>
<dbReference type="SUPFAM" id="SSF81995">
    <property type="entry name" value="beta-sandwich domain of Sec23/24"/>
    <property type="match status" value="1"/>
</dbReference>
<comment type="similarity">
    <text evidence="1">Belongs to the SEC23/SEC24 family. SEC24 subfamily.</text>
</comment>
<feature type="domain" description="Sec23/Sec24 trunk" evidence="4">
    <location>
        <begin position="364"/>
        <end position="455"/>
    </location>
</feature>
<dbReference type="Gene3D" id="2.60.40.1670">
    <property type="entry name" value="beta-sandwich domain of Sec23/24"/>
    <property type="match status" value="1"/>
</dbReference>
<dbReference type="InterPro" id="IPR036465">
    <property type="entry name" value="vWFA_dom_sf"/>
</dbReference>
<sequence length="460" mass="50823">MPGGMPPQQQQPPAFPSVPGGMPPQQQQQSAFPSMPGGFPPQQQRPPSMPNGMPPPQQQQPPAFPSMPGGFPPQQQQPPAFPSMPGGFPPQQQQPPAFPSMPGGFPPQQHQQQSPAKFMRSTLYAVPQTNDMTKATQLPLSLAICPFAKLHQSEYPPPVIDLGDIGPVRCQRCKAYMCPFMEFVDGGRKFRCPFCHANTPVEDGYFAHLDHTGRRTDIQHRPELFLGSYEFVATKQYCKNGTSPKQPAFIFMLDVSYNAVRSGMVELFCRNIMDMLRELPRENFREGASSMRIGLATYDQTVHFYNLSQPNRAEMLVVSDIADVFVPFVDGFLVELEQAESALSVCLREIAGLDALSQRGPGLASLFIFHTSLPVLGGAPGQLKSREDRKLLGTDKEKTILSPATDFYSKLGEECVKWGCAVDLFLFPNAFVDVASIAPAVSTTGGIVYKYQYFDKFFES</sequence>
<feature type="compositionally biased region" description="Low complexity" evidence="2">
    <location>
        <begin position="19"/>
        <end position="42"/>
    </location>
</feature>
<feature type="region of interest" description="Disordered" evidence="2">
    <location>
        <begin position="1"/>
        <end position="115"/>
    </location>
</feature>
<dbReference type="GO" id="GO:0000149">
    <property type="term" value="F:SNARE binding"/>
    <property type="evidence" value="ECO:0007669"/>
    <property type="project" value="TreeGrafter"/>
</dbReference>
<proteinExistence type="inferred from homology"/>
<dbReference type="PANTHER" id="PTHR13803:SF4">
    <property type="entry name" value="SECRETORY 24CD, ISOFORM C"/>
    <property type="match status" value="1"/>
</dbReference>
<dbReference type="InterPro" id="IPR006896">
    <property type="entry name" value="Sec23/24_trunk_dom"/>
</dbReference>
<dbReference type="InterPro" id="IPR050550">
    <property type="entry name" value="SEC23_SEC24_subfamily"/>
</dbReference>
<dbReference type="SUPFAM" id="SSF53300">
    <property type="entry name" value="vWA-like"/>
    <property type="match status" value="1"/>
</dbReference>
<dbReference type="AlphaFoldDB" id="A0A183BK90"/>
<evidence type="ECO:0000313" key="6">
    <source>
        <dbReference type="WBParaSite" id="GPLIN_000102000"/>
    </source>
</evidence>
<dbReference type="Gene3D" id="2.30.30.380">
    <property type="entry name" value="Zn-finger domain of Sec23/24"/>
    <property type="match status" value="1"/>
</dbReference>
<dbReference type="Pfam" id="PF04811">
    <property type="entry name" value="Sec23_trunk"/>
    <property type="match status" value="2"/>
</dbReference>
<dbReference type="GO" id="GO:0008270">
    <property type="term" value="F:zinc ion binding"/>
    <property type="evidence" value="ECO:0007669"/>
    <property type="project" value="InterPro"/>
</dbReference>
<feature type="compositionally biased region" description="Low complexity" evidence="2">
    <location>
        <begin position="100"/>
        <end position="115"/>
    </location>
</feature>
<dbReference type="Gene3D" id="3.40.50.410">
    <property type="entry name" value="von Willebrand factor, type A domain"/>
    <property type="match status" value="1"/>
</dbReference>
<dbReference type="InterPro" id="IPR036174">
    <property type="entry name" value="Znf_Sec23_Sec24_sf"/>
</dbReference>
<dbReference type="SUPFAM" id="SSF82919">
    <property type="entry name" value="Zn-finger domain of Sec23/24"/>
    <property type="match status" value="1"/>
</dbReference>
<dbReference type="WBParaSite" id="GPLIN_000102000">
    <property type="protein sequence ID" value="GPLIN_000102000"/>
    <property type="gene ID" value="GPLIN_000102000"/>
</dbReference>
<reference evidence="6" key="2">
    <citation type="submission" date="2016-06" db="UniProtKB">
        <authorList>
            <consortium name="WormBaseParasite"/>
        </authorList>
    </citation>
    <scope>IDENTIFICATION</scope>
</reference>
<dbReference type="GO" id="GO:0006886">
    <property type="term" value="P:intracellular protein transport"/>
    <property type="evidence" value="ECO:0007669"/>
    <property type="project" value="InterPro"/>
</dbReference>
<dbReference type="GO" id="GO:0030127">
    <property type="term" value="C:COPII vesicle coat"/>
    <property type="evidence" value="ECO:0007669"/>
    <property type="project" value="InterPro"/>
</dbReference>
<dbReference type="GO" id="GO:0090110">
    <property type="term" value="P:COPII-coated vesicle cargo loading"/>
    <property type="evidence" value="ECO:0007669"/>
    <property type="project" value="TreeGrafter"/>
</dbReference>
<evidence type="ECO:0000259" key="4">
    <source>
        <dbReference type="Pfam" id="PF04811"/>
    </source>
</evidence>
<accession>A0A183BK90</accession>
<dbReference type="Pfam" id="PF04810">
    <property type="entry name" value="zf-Sec23_Sec24"/>
    <property type="match status" value="1"/>
</dbReference>
<evidence type="ECO:0000256" key="2">
    <source>
        <dbReference type="SAM" id="MobiDB-lite"/>
    </source>
</evidence>
<name>A0A183BK90_GLOPA</name>
<evidence type="ECO:0000259" key="3">
    <source>
        <dbReference type="Pfam" id="PF04810"/>
    </source>
</evidence>
<dbReference type="InterPro" id="IPR006895">
    <property type="entry name" value="Znf_Sec23_Sec24"/>
</dbReference>